<proteinExistence type="predicted"/>
<dbReference type="EMBL" id="CAACVG010007072">
    <property type="protein sequence ID" value="VEN43477.1"/>
    <property type="molecule type" value="Genomic_DNA"/>
</dbReference>
<feature type="compositionally biased region" description="Acidic residues" evidence="1">
    <location>
        <begin position="96"/>
        <end position="113"/>
    </location>
</feature>
<evidence type="ECO:0000313" key="4">
    <source>
        <dbReference type="Proteomes" id="UP000410492"/>
    </source>
</evidence>
<dbReference type="Proteomes" id="UP000410492">
    <property type="component" value="Unassembled WGS sequence"/>
</dbReference>
<name>A0A653C6F5_CALMS</name>
<feature type="region of interest" description="Disordered" evidence="1">
    <location>
        <begin position="96"/>
        <end position="135"/>
    </location>
</feature>
<dbReference type="Pfam" id="PF13843">
    <property type="entry name" value="DDE_Tnp_1_7"/>
    <property type="match status" value="1"/>
</dbReference>
<dbReference type="AlphaFoldDB" id="A0A653C6F5"/>
<dbReference type="PANTHER" id="PTHR46599">
    <property type="entry name" value="PIGGYBAC TRANSPOSABLE ELEMENT-DERIVED PROTEIN 4"/>
    <property type="match status" value="1"/>
</dbReference>
<organism evidence="3 4">
    <name type="scientific">Callosobruchus maculatus</name>
    <name type="common">Southern cowpea weevil</name>
    <name type="synonym">Pulse bruchid</name>
    <dbReference type="NCBI Taxonomy" id="64391"/>
    <lineage>
        <taxon>Eukaryota</taxon>
        <taxon>Metazoa</taxon>
        <taxon>Ecdysozoa</taxon>
        <taxon>Arthropoda</taxon>
        <taxon>Hexapoda</taxon>
        <taxon>Insecta</taxon>
        <taxon>Pterygota</taxon>
        <taxon>Neoptera</taxon>
        <taxon>Endopterygota</taxon>
        <taxon>Coleoptera</taxon>
        <taxon>Polyphaga</taxon>
        <taxon>Cucujiformia</taxon>
        <taxon>Chrysomeloidea</taxon>
        <taxon>Chrysomelidae</taxon>
        <taxon>Bruchinae</taxon>
        <taxon>Bruchini</taxon>
        <taxon>Callosobruchus</taxon>
    </lineage>
</organism>
<dbReference type="OrthoDB" id="6782332at2759"/>
<sequence length="455" mass="52908">MATLSTPRFSLASYIYKPKHVAWLVVICLCDGLWKSAFVVVRPSATKLYSNFFRSDPARLNIVVNLYNAASTFYLGMNCPYEKERQRLLRLFEEVNLEDEQPDDEEDEDTEDCVETREDSDTEQEGENEDGEEFESQGAPYFTAKGDTQWNKHPFSQRVRTAKVNKVSDRPGVKGEAKNAKTPLDCWNLFFSEQMLASIVENTNIYIEAISPNYQRSRDARPTNLPEIKALFGLLYLAGIHKSSRLNTEELWSRDGTGIDLFWLTMSLQRFRFLMRVIRTDNKNTREERCKKDKLAPIRDIFDSFVQNCQKSYTICEYATVDEKLEAFRGRCSFRQYIPSKPNKYGIKIFALVDSKMYYTCNLEVYVGQQPEGEFRQSNDPKSVVLRLIMPITKTGRNITVDNWFTSYELINELLEKHNLTLVGTMRKNKRQLPVEFVNTKQRPVNSSMFAFEKK</sequence>
<feature type="compositionally biased region" description="Acidic residues" evidence="1">
    <location>
        <begin position="120"/>
        <end position="135"/>
    </location>
</feature>
<evidence type="ECO:0000313" key="3">
    <source>
        <dbReference type="EMBL" id="VEN43477.1"/>
    </source>
</evidence>
<dbReference type="PANTHER" id="PTHR46599:SF6">
    <property type="entry name" value="DUAL SPECIFICITY PHOSPHATASE 26"/>
    <property type="match status" value="1"/>
</dbReference>
<gene>
    <name evidence="3" type="ORF">CALMAC_LOCUS6612</name>
</gene>
<accession>A0A653C6F5</accession>
<reference evidence="3 4" key="1">
    <citation type="submission" date="2019-01" db="EMBL/GenBank/DDBJ databases">
        <authorList>
            <person name="Sayadi A."/>
        </authorList>
    </citation>
    <scope>NUCLEOTIDE SEQUENCE [LARGE SCALE GENOMIC DNA]</scope>
</reference>
<evidence type="ECO:0000259" key="2">
    <source>
        <dbReference type="Pfam" id="PF13843"/>
    </source>
</evidence>
<dbReference type="InterPro" id="IPR029526">
    <property type="entry name" value="PGBD"/>
</dbReference>
<protein>
    <recommendedName>
        <fullName evidence="2">PiggyBac transposable element-derived protein domain-containing protein</fullName>
    </recommendedName>
</protein>
<keyword evidence="4" id="KW-1185">Reference proteome</keyword>
<feature type="domain" description="PiggyBac transposable element-derived protein" evidence="2">
    <location>
        <begin position="182"/>
        <end position="452"/>
    </location>
</feature>
<evidence type="ECO:0000256" key="1">
    <source>
        <dbReference type="SAM" id="MobiDB-lite"/>
    </source>
</evidence>